<feature type="transmembrane region" description="Helical" evidence="1">
    <location>
        <begin position="96"/>
        <end position="121"/>
    </location>
</feature>
<dbReference type="AlphaFoldDB" id="A0A202EAB5"/>
<feature type="transmembrane region" description="Helical" evidence="1">
    <location>
        <begin position="141"/>
        <end position="158"/>
    </location>
</feature>
<evidence type="ECO:0000313" key="3">
    <source>
        <dbReference type="Proteomes" id="UP000196084"/>
    </source>
</evidence>
<protein>
    <submittedName>
        <fullName evidence="2">Metal-dependent hydrolase</fullName>
    </submittedName>
</protein>
<keyword evidence="1" id="KW-0472">Membrane</keyword>
<organism evidence="2 3">
    <name type="scientific">Natronolimnobius baerhuensis</name>
    <dbReference type="NCBI Taxonomy" id="253108"/>
    <lineage>
        <taxon>Archaea</taxon>
        <taxon>Methanobacteriati</taxon>
        <taxon>Methanobacteriota</taxon>
        <taxon>Stenosarchaea group</taxon>
        <taxon>Halobacteria</taxon>
        <taxon>Halobacteriales</taxon>
        <taxon>Natrialbaceae</taxon>
        <taxon>Natronolimnobius</taxon>
    </lineage>
</organism>
<sequence length="167" mass="18686">MADLLTHVLVGYCLGTALSIRVTWIRPAHVTMVMVGAALPDLAKIELVVSWRTMVSRFGVPWDWFALHTLGGTVVTVLLVSLLLEPKERWRVACLLAVGVASHHVFDVILLSRTGLSYPVFWPLTTYQPPAGGLFYSWDRWPAAVTGIAAFCLWRYRLRRENSPSPV</sequence>
<evidence type="ECO:0000313" key="2">
    <source>
        <dbReference type="EMBL" id="OVE85159.1"/>
    </source>
</evidence>
<reference evidence="2 3" key="1">
    <citation type="submission" date="2017-02" db="EMBL/GenBank/DDBJ databases">
        <title>Natronthermophilus aegyptiacus gen. nov.,sp. nov., an aerobic, extremely halophilic alkalithermophilic archaeon isolated from the athalassohaline Wadi An Natrun, Egypt.</title>
        <authorList>
            <person name="Zhao B."/>
        </authorList>
    </citation>
    <scope>NUCLEOTIDE SEQUENCE [LARGE SCALE GENOMIC DNA]</scope>
    <source>
        <strain evidence="2 3">CGMCC 1.3597</strain>
    </source>
</reference>
<proteinExistence type="predicted"/>
<dbReference type="OrthoDB" id="241062at2157"/>
<dbReference type="Proteomes" id="UP000196084">
    <property type="component" value="Unassembled WGS sequence"/>
</dbReference>
<comment type="caution">
    <text evidence="2">The sequence shown here is derived from an EMBL/GenBank/DDBJ whole genome shotgun (WGS) entry which is preliminary data.</text>
</comment>
<accession>A0A202EAB5</accession>
<feature type="transmembrane region" description="Helical" evidence="1">
    <location>
        <begin position="64"/>
        <end position="84"/>
    </location>
</feature>
<keyword evidence="1" id="KW-0812">Transmembrane</keyword>
<gene>
    <name evidence="2" type="ORF">B2G88_12530</name>
</gene>
<evidence type="ECO:0000256" key="1">
    <source>
        <dbReference type="SAM" id="Phobius"/>
    </source>
</evidence>
<dbReference type="GO" id="GO:0016787">
    <property type="term" value="F:hydrolase activity"/>
    <property type="evidence" value="ECO:0007669"/>
    <property type="project" value="UniProtKB-KW"/>
</dbReference>
<dbReference type="EMBL" id="MWPH01000002">
    <property type="protein sequence ID" value="OVE85159.1"/>
    <property type="molecule type" value="Genomic_DNA"/>
</dbReference>
<name>A0A202EAB5_9EURY</name>
<keyword evidence="3" id="KW-1185">Reference proteome</keyword>
<dbReference type="Pfam" id="PF04307">
    <property type="entry name" value="YdjM"/>
    <property type="match status" value="1"/>
</dbReference>
<dbReference type="RefSeq" id="WP_054863499.1">
    <property type="nucleotide sequence ID" value="NZ_MWPH01000002.1"/>
</dbReference>
<dbReference type="InterPro" id="IPR007404">
    <property type="entry name" value="YdjM-like"/>
</dbReference>
<keyword evidence="1" id="KW-1133">Transmembrane helix</keyword>
<keyword evidence="2" id="KW-0378">Hydrolase</keyword>